<dbReference type="InterPro" id="IPR053235">
    <property type="entry name" value="Ser_Thr_kinase"/>
</dbReference>
<evidence type="ECO:0000313" key="2">
    <source>
        <dbReference type="EMBL" id="QSZ36185.1"/>
    </source>
</evidence>
<dbReference type="GO" id="GO:0005524">
    <property type="term" value="F:ATP binding"/>
    <property type="evidence" value="ECO:0007669"/>
    <property type="project" value="InterPro"/>
</dbReference>
<evidence type="ECO:0000313" key="3">
    <source>
        <dbReference type="Proteomes" id="UP000672032"/>
    </source>
</evidence>
<gene>
    <name evidence="2" type="ORF">DSL72_007310</name>
</gene>
<dbReference type="GO" id="GO:0006974">
    <property type="term" value="P:DNA damage response"/>
    <property type="evidence" value="ECO:0007669"/>
    <property type="project" value="TreeGrafter"/>
</dbReference>
<reference evidence="2" key="1">
    <citation type="submission" date="2020-10" db="EMBL/GenBank/DDBJ databases">
        <title>Genome Sequence of Monilinia vaccinii-corymbosi Sheds Light on Mummy Berry Disease Infection of Blueberry and Mating Type.</title>
        <authorList>
            <person name="Yow A.G."/>
            <person name="Zhang Y."/>
            <person name="Bansal K."/>
            <person name="Eacker S.M."/>
            <person name="Sullivan S."/>
            <person name="Liachko I."/>
            <person name="Cubeta M.A."/>
            <person name="Rollins J.A."/>
            <person name="Ashrafi H."/>
        </authorList>
    </citation>
    <scope>NUCLEOTIDE SEQUENCE</scope>
    <source>
        <strain evidence="2">RL-1</strain>
    </source>
</reference>
<dbReference type="Gene3D" id="1.10.510.10">
    <property type="entry name" value="Transferase(Phosphotransferase) domain 1"/>
    <property type="match status" value="1"/>
</dbReference>
<dbReference type="PROSITE" id="PS50011">
    <property type="entry name" value="PROTEIN_KINASE_DOM"/>
    <property type="match status" value="1"/>
</dbReference>
<dbReference type="InterPro" id="IPR000719">
    <property type="entry name" value="Prot_kinase_dom"/>
</dbReference>
<organism evidence="2 3">
    <name type="scientific">Monilinia vaccinii-corymbosi</name>
    <dbReference type="NCBI Taxonomy" id="61207"/>
    <lineage>
        <taxon>Eukaryota</taxon>
        <taxon>Fungi</taxon>
        <taxon>Dikarya</taxon>
        <taxon>Ascomycota</taxon>
        <taxon>Pezizomycotina</taxon>
        <taxon>Leotiomycetes</taxon>
        <taxon>Helotiales</taxon>
        <taxon>Sclerotiniaceae</taxon>
        <taxon>Monilinia</taxon>
    </lineage>
</organism>
<dbReference type="OrthoDB" id="4062651at2759"/>
<dbReference type="InterPro" id="IPR011009">
    <property type="entry name" value="Kinase-like_dom_sf"/>
</dbReference>
<dbReference type="PANTHER" id="PTHR24361">
    <property type="entry name" value="MITOGEN-ACTIVATED KINASE KINASE KINASE"/>
    <property type="match status" value="1"/>
</dbReference>
<dbReference type="SUPFAM" id="SSF56112">
    <property type="entry name" value="Protein kinase-like (PK-like)"/>
    <property type="match status" value="1"/>
</dbReference>
<dbReference type="GO" id="GO:0005737">
    <property type="term" value="C:cytoplasm"/>
    <property type="evidence" value="ECO:0007669"/>
    <property type="project" value="TreeGrafter"/>
</dbReference>
<dbReference type="AlphaFoldDB" id="A0A8A3PML1"/>
<dbReference type="EMBL" id="CP063410">
    <property type="protein sequence ID" value="QSZ36185.1"/>
    <property type="molecule type" value="Genomic_DNA"/>
</dbReference>
<feature type="domain" description="Protein kinase" evidence="1">
    <location>
        <begin position="1"/>
        <end position="332"/>
    </location>
</feature>
<protein>
    <recommendedName>
        <fullName evidence="1">Protein kinase domain-containing protein</fullName>
    </recommendedName>
</protein>
<dbReference type="GO" id="GO:0004674">
    <property type="term" value="F:protein serine/threonine kinase activity"/>
    <property type="evidence" value="ECO:0007669"/>
    <property type="project" value="TreeGrafter"/>
</dbReference>
<keyword evidence="3" id="KW-1185">Reference proteome</keyword>
<accession>A0A8A3PML1</accession>
<evidence type="ECO:0000259" key="1">
    <source>
        <dbReference type="PROSITE" id="PS50011"/>
    </source>
</evidence>
<dbReference type="Proteomes" id="UP000672032">
    <property type="component" value="Chromosome 6"/>
</dbReference>
<sequence>MASPIQPKYILRNPREVNQNPKSIQLIRIKDNESFLGFPIPDNKVSNPKNPEWKTSLASAILPTAGVPISRILNHPNIIGLIDIIHTDSLAGPTKHAGITANIAVYEDMNLGSLDLLLPDPANYPNFNDLTGWRALASGNPNRFCLPESLCWHVLSNINRALLWLHSGIKQTDSWGDWQKHDDDWQPILIRDVSPKQIWFRRAGGGATYGECKLGGFGAAVVTGFPGGRVAQCWKKEGAGWWSQPPDQLAGTESWSPASEVWSLGATVYTMMTGIPPPQQLDFKVVVSRMSDRSYTRALREIVSDMLSFRSQDRPTTAQLVGRIEKGWEDWRETRDAVGYVDWRDRRRGREVNLEGEVEEKGLPGWGILKSSGR</sequence>
<name>A0A8A3PML1_9HELO</name>
<proteinExistence type="predicted"/>
<dbReference type="PANTHER" id="PTHR24361:SF613">
    <property type="entry name" value="NUCLEAR RECEPTOR-BINDING PROTEIN-RELATED"/>
    <property type="match status" value="1"/>
</dbReference>